<dbReference type="EMBL" id="JAHUTJ010027453">
    <property type="protein sequence ID" value="MED6275293.1"/>
    <property type="molecule type" value="Genomic_DNA"/>
</dbReference>
<protein>
    <submittedName>
        <fullName evidence="1">Uncharacterized protein</fullName>
    </submittedName>
</protein>
<dbReference type="Proteomes" id="UP001352852">
    <property type="component" value="Unassembled WGS sequence"/>
</dbReference>
<comment type="caution">
    <text evidence="1">The sequence shown here is derived from an EMBL/GenBank/DDBJ whole genome shotgun (WGS) entry which is preliminary data.</text>
</comment>
<evidence type="ECO:0000313" key="1">
    <source>
        <dbReference type="EMBL" id="MED6275293.1"/>
    </source>
</evidence>
<accession>A0ABU7DND9</accession>
<evidence type="ECO:0000313" key="2">
    <source>
        <dbReference type="Proteomes" id="UP001352852"/>
    </source>
</evidence>
<proteinExistence type="predicted"/>
<feature type="non-terminal residue" evidence="1">
    <location>
        <position position="1"/>
    </location>
</feature>
<gene>
    <name evidence="1" type="ORF">CHARACLAT_025127</name>
</gene>
<sequence>AGIFRRLLRTSRARRLVCASCFLPSETSNSKRNPVLLSHSFTAHARRLADGAFVLSRNSETLKSLKDDYFME</sequence>
<name>A0ABU7DND9_9TELE</name>
<organism evidence="1 2">
    <name type="scientific">Characodon lateralis</name>
    <dbReference type="NCBI Taxonomy" id="208331"/>
    <lineage>
        <taxon>Eukaryota</taxon>
        <taxon>Metazoa</taxon>
        <taxon>Chordata</taxon>
        <taxon>Craniata</taxon>
        <taxon>Vertebrata</taxon>
        <taxon>Euteleostomi</taxon>
        <taxon>Actinopterygii</taxon>
        <taxon>Neopterygii</taxon>
        <taxon>Teleostei</taxon>
        <taxon>Neoteleostei</taxon>
        <taxon>Acanthomorphata</taxon>
        <taxon>Ovalentaria</taxon>
        <taxon>Atherinomorphae</taxon>
        <taxon>Cyprinodontiformes</taxon>
        <taxon>Goodeidae</taxon>
        <taxon>Characodon</taxon>
    </lineage>
</organism>
<keyword evidence="2" id="KW-1185">Reference proteome</keyword>
<reference evidence="1 2" key="1">
    <citation type="submission" date="2021-06" db="EMBL/GenBank/DDBJ databases">
        <authorList>
            <person name="Palmer J.M."/>
        </authorList>
    </citation>
    <scope>NUCLEOTIDE SEQUENCE [LARGE SCALE GENOMIC DNA]</scope>
    <source>
        <strain evidence="1 2">CL_MEX2019</strain>
        <tissue evidence="1">Muscle</tissue>
    </source>
</reference>